<proteinExistence type="predicted"/>
<feature type="signal peptide" evidence="1">
    <location>
        <begin position="1"/>
        <end position="16"/>
    </location>
</feature>
<evidence type="ECO:0000313" key="3">
    <source>
        <dbReference type="Proteomes" id="UP001497457"/>
    </source>
</evidence>
<dbReference type="AlphaFoldDB" id="A0ABC9BUG7"/>
<name>A0ABC9BUG7_9POAL</name>
<gene>
    <name evidence="2" type="ORF">URODEC1_LOCUS68924</name>
</gene>
<dbReference type="InterPro" id="IPR038941">
    <property type="entry name" value="At4g14100-like"/>
</dbReference>
<keyword evidence="1" id="KW-0732">Signal</keyword>
<organism evidence="2 3">
    <name type="scientific">Urochloa decumbens</name>
    <dbReference type="NCBI Taxonomy" id="240449"/>
    <lineage>
        <taxon>Eukaryota</taxon>
        <taxon>Viridiplantae</taxon>
        <taxon>Streptophyta</taxon>
        <taxon>Embryophyta</taxon>
        <taxon>Tracheophyta</taxon>
        <taxon>Spermatophyta</taxon>
        <taxon>Magnoliopsida</taxon>
        <taxon>Liliopsida</taxon>
        <taxon>Poales</taxon>
        <taxon>Poaceae</taxon>
        <taxon>PACMAD clade</taxon>
        <taxon>Panicoideae</taxon>
        <taxon>Panicodae</taxon>
        <taxon>Paniceae</taxon>
        <taxon>Melinidinae</taxon>
        <taxon>Urochloa</taxon>
    </lineage>
</organism>
<protein>
    <submittedName>
        <fullName evidence="2">Uncharacterized protein</fullName>
    </submittedName>
</protein>
<feature type="chain" id="PRO_5044778469" evidence="1">
    <location>
        <begin position="17"/>
        <end position="201"/>
    </location>
</feature>
<sequence length="201" mass="22260">MSPLLLLSFLLAGTAAASPSPPPPVPPRWPEQYHAVLVTNQTDRGGRLRQIGIYYDWPRGRALNYVRDQLSDDPVVDVQWANGTSFLFDRESCETVQYATGLQPPDWASRAAYLGRELVDGFECDVWSNFYFVRYDVDVATGRPVSWVSVTEAGTRTRRHVLSFEPGAVMSDDSKFQAPAHCFSGRNADASAFLLGPVSSV</sequence>
<keyword evidence="3" id="KW-1185">Reference proteome</keyword>
<dbReference type="PANTHER" id="PTHR33880">
    <property type="entry name" value="EXPRESSED PROTEIN"/>
    <property type="match status" value="1"/>
</dbReference>
<dbReference type="EMBL" id="OZ075137">
    <property type="protein sequence ID" value="CAL5008275.1"/>
    <property type="molecule type" value="Genomic_DNA"/>
</dbReference>
<dbReference type="PANTHER" id="PTHR33880:SF11">
    <property type="entry name" value="NEPROSIN DOMAIN-CONTAINING PROTEIN"/>
    <property type="match status" value="1"/>
</dbReference>
<evidence type="ECO:0000256" key="1">
    <source>
        <dbReference type="SAM" id="SignalP"/>
    </source>
</evidence>
<evidence type="ECO:0000313" key="2">
    <source>
        <dbReference type="EMBL" id="CAL5008275.1"/>
    </source>
</evidence>
<dbReference type="Proteomes" id="UP001497457">
    <property type="component" value="Chromosome 27b"/>
</dbReference>
<reference evidence="2" key="1">
    <citation type="submission" date="2024-10" db="EMBL/GenBank/DDBJ databases">
        <authorList>
            <person name="Ryan C."/>
        </authorList>
    </citation>
    <scope>NUCLEOTIDE SEQUENCE [LARGE SCALE GENOMIC DNA]</scope>
</reference>
<accession>A0ABC9BUG7</accession>